<feature type="domain" description="SPX" evidence="9">
    <location>
        <begin position="418"/>
        <end position="610"/>
    </location>
</feature>
<dbReference type="Pfam" id="PF02656">
    <property type="entry name" value="DUF202"/>
    <property type="match status" value="1"/>
</dbReference>
<dbReference type="InterPro" id="IPR018966">
    <property type="entry name" value="VTC_domain"/>
</dbReference>
<dbReference type="CDD" id="cd14447">
    <property type="entry name" value="SPX"/>
    <property type="match status" value="1"/>
</dbReference>
<dbReference type="Gene3D" id="3.30.360.10">
    <property type="entry name" value="Dihydrodipicolinate Reductase, domain 2"/>
    <property type="match status" value="1"/>
</dbReference>
<evidence type="ECO:0000256" key="5">
    <source>
        <dbReference type="ARBA" id="ARBA00022989"/>
    </source>
</evidence>
<dbReference type="InterPro" id="IPR036291">
    <property type="entry name" value="NAD(P)-bd_dom_sf"/>
</dbReference>
<dbReference type="CDD" id="cd07751">
    <property type="entry name" value="PolyPPase_VTC4_like"/>
    <property type="match status" value="1"/>
</dbReference>
<evidence type="ECO:0000313" key="10">
    <source>
        <dbReference type="EMBL" id="KAK7249766.1"/>
    </source>
</evidence>
<evidence type="ECO:0000256" key="2">
    <source>
        <dbReference type="ARBA" id="ARBA00010928"/>
    </source>
</evidence>
<dbReference type="Gene3D" id="3.20.100.30">
    <property type="entry name" value="VTC, catalytic tunnel domain"/>
    <property type="match status" value="1"/>
</dbReference>
<sequence>MLATTTPQAHDNGYPDFTPLRLGLLGLSPHSRTLVDAARQSQRCAIVAAAVRDEKRLAAWGEEEDLAGVRFYESYNELLRDDNVDAVYIGLPTAQHMVWCCAAAKMHKHVLVEKPLAGELSDALAMRRACAEEDVVLMDSTMFPYHERTEQILTEIRNPRDFGEVRRVTAAFSFGATEQFLRGSESARAAEDDPLGCLGDLGWYCARAGLLAFGPDANPKSCQATVTDSNAQGVPLDVAGVCYFDDERKKVLSFHCSFLHPLRQWLEVVGDHKVLTCDDFVIPRFAKDCAYTVESFPWNSSPLVDLHSCVVAVKNETRVLNAHAQRVRLLDTFADLCLELFDGRDAARKTAMDDAVLTQALVSCLVESCRQNGALLSMGDTSPLDSDADPPPLFVDAAERPAPPPPPPDDPPKAKKPKAAGKKRKLSGDAAKFPASAFLDYEALKKYLYELETQHLREPLEENALSAPAASGETRDCLSVTPATNAAAQPVSYDDDDDGDDGRLLTRRMSARQSVTHETFLTTLDDELKKMDTFAHREVVAVRAELRALEAVDADAAVADGDAFDGRVAACGETFLEVERYVNVNVTAVRKLLKKHDKVLPQRPIKAFYTARMHDMRWVRNDYSDVVVRLSRLYAATAARAAPPPSEAVDEQSFVRATTKYWVRSDDLSAVKLAISKHLPVLLQGGRGGAESKDSQLVNSVYLDSSTLELYHGRLNKLPGAVALRLRWYGTGEPRLVERKTHRDSWTGDESVKERFAIAPEHVAKLLDGTFDPSESATPLSAKELQLLDEVRRLISAKGLVPTVRSQCHRTAFQLSHTNAVRASIDTNLCLISEVQGEDPLEAAKEPRWYRDASKNIPRNEITRFPFAVLELKLAMDETDDLPDWLRPLVDSDGLAPVHKFSKFVHGCAVLLPDEVQAMPYWIDDPALAPSIRATGVGATLLRKTSPGKAGAPPLEKWTEPSAQWTDPRKLAAARAVPRQRRLDSASRLYAEGCCGVELPELDGRLCEGSDCFGRDLDVRGGMQQPLPRQRVEPKLHFANERTFVHWLHAAVVLVSFGAAAYGVADGDDAVAAPGGAAARWRRGTRRALSLGACGLATYAALTFKWRAARIARRDPVEWGDPQGPFILGVVVLCLLVGAWLAELKARLRA</sequence>
<evidence type="ECO:0000256" key="3">
    <source>
        <dbReference type="ARBA" id="ARBA00022554"/>
    </source>
</evidence>
<dbReference type="PROSITE" id="PS51382">
    <property type="entry name" value="SPX"/>
    <property type="match status" value="1"/>
</dbReference>
<dbReference type="EMBL" id="JBBJCI010000040">
    <property type="protein sequence ID" value="KAK7249766.1"/>
    <property type="molecule type" value="Genomic_DNA"/>
</dbReference>
<evidence type="ECO:0000256" key="7">
    <source>
        <dbReference type="SAM" id="MobiDB-lite"/>
    </source>
</evidence>
<evidence type="ECO:0000256" key="4">
    <source>
        <dbReference type="ARBA" id="ARBA00022692"/>
    </source>
</evidence>
<accession>A0ABR1G9D2</accession>
<keyword evidence="3" id="KW-0926">Vacuole</keyword>
<evidence type="ECO:0000256" key="1">
    <source>
        <dbReference type="ARBA" id="ARBA00004128"/>
    </source>
</evidence>
<evidence type="ECO:0000256" key="8">
    <source>
        <dbReference type="SAM" id="Phobius"/>
    </source>
</evidence>
<dbReference type="Pfam" id="PF09359">
    <property type="entry name" value="VTC"/>
    <property type="match status" value="1"/>
</dbReference>
<reference evidence="10 11" key="1">
    <citation type="submission" date="2024-03" db="EMBL/GenBank/DDBJ databases">
        <title>Aureococcus anophagefferens CCMP1851 and Kratosvirus quantuckense: Draft genome of a second virus-susceptible host strain in the model system.</title>
        <authorList>
            <person name="Chase E."/>
            <person name="Truchon A.R."/>
            <person name="Schepens W."/>
            <person name="Wilhelm S.W."/>
        </authorList>
    </citation>
    <scope>NUCLEOTIDE SEQUENCE [LARGE SCALE GENOMIC DNA]</scope>
    <source>
        <strain evidence="10 11">CCMP1851</strain>
    </source>
</reference>
<comment type="similarity">
    <text evidence="2">Belongs to the Gfo/Idh/MocA family.</text>
</comment>
<feature type="transmembrane region" description="Helical" evidence="8">
    <location>
        <begin position="1086"/>
        <end position="1104"/>
    </location>
</feature>
<gene>
    <name evidence="10" type="ORF">SO694_00004635</name>
</gene>
<feature type="region of interest" description="Disordered" evidence="7">
    <location>
        <begin position="480"/>
        <end position="499"/>
    </location>
</feature>
<keyword evidence="4 8" id="KW-0812">Transmembrane</keyword>
<dbReference type="InterPro" id="IPR004331">
    <property type="entry name" value="SPX_dom"/>
</dbReference>
<evidence type="ECO:0000259" key="9">
    <source>
        <dbReference type="PROSITE" id="PS51382"/>
    </source>
</evidence>
<protein>
    <submittedName>
        <fullName evidence="10">D-xylose 1-dehydrogenase</fullName>
    </submittedName>
</protein>
<evidence type="ECO:0000313" key="11">
    <source>
        <dbReference type="Proteomes" id="UP001363151"/>
    </source>
</evidence>
<organism evidence="10 11">
    <name type="scientific">Aureococcus anophagefferens</name>
    <name type="common">Harmful bloom alga</name>
    <dbReference type="NCBI Taxonomy" id="44056"/>
    <lineage>
        <taxon>Eukaryota</taxon>
        <taxon>Sar</taxon>
        <taxon>Stramenopiles</taxon>
        <taxon>Ochrophyta</taxon>
        <taxon>Pelagophyceae</taxon>
        <taxon>Pelagomonadales</taxon>
        <taxon>Pelagomonadaceae</taxon>
        <taxon>Aureococcus</taxon>
    </lineage>
</organism>
<dbReference type="SUPFAM" id="SSF51735">
    <property type="entry name" value="NAD(P)-binding Rossmann-fold domains"/>
    <property type="match status" value="1"/>
</dbReference>
<keyword evidence="5 8" id="KW-1133">Transmembrane helix</keyword>
<dbReference type="PANTHER" id="PTHR46140">
    <property type="entry name" value="VACUOLAR TRANSPORTER CHAPERONE 1-RELATED"/>
    <property type="match status" value="1"/>
</dbReference>
<feature type="compositionally biased region" description="Basic residues" evidence="7">
    <location>
        <begin position="414"/>
        <end position="425"/>
    </location>
</feature>
<dbReference type="InterPro" id="IPR003807">
    <property type="entry name" value="DUF202"/>
</dbReference>
<comment type="caution">
    <text evidence="10">The sequence shown here is derived from an EMBL/GenBank/DDBJ whole genome shotgun (WGS) entry which is preliminary data.</text>
</comment>
<dbReference type="InterPro" id="IPR051572">
    <property type="entry name" value="VTC_Complex_Subunit"/>
</dbReference>
<dbReference type="Pfam" id="PF22725">
    <property type="entry name" value="GFO_IDH_MocA_C3"/>
    <property type="match status" value="1"/>
</dbReference>
<feature type="region of interest" description="Disordered" evidence="7">
    <location>
        <begin position="378"/>
        <end position="427"/>
    </location>
</feature>
<dbReference type="Pfam" id="PF01408">
    <property type="entry name" value="GFO_IDH_MocA"/>
    <property type="match status" value="1"/>
</dbReference>
<feature type="transmembrane region" description="Helical" evidence="8">
    <location>
        <begin position="1124"/>
        <end position="1142"/>
    </location>
</feature>
<keyword evidence="6 8" id="KW-0472">Membrane</keyword>
<dbReference type="InterPro" id="IPR042267">
    <property type="entry name" value="VTC_sf"/>
</dbReference>
<name>A0ABR1G9D2_AURAN</name>
<proteinExistence type="inferred from homology"/>
<comment type="subcellular location">
    <subcellularLocation>
        <location evidence="1">Vacuole membrane</location>
        <topology evidence="1">Multi-pass membrane protein</topology>
    </subcellularLocation>
</comment>
<dbReference type="InterPro" id="IPR000683">
    <property type="entry name" value="Gfo/Idh/MocA-like_OxRdtase_N"/>
</dbReference>
<keyword evidence="11" id="KW-1185">Reference proteome</keyword>
<feature type="transmembrane region" description="Helical" evidence="8">
    <location>
        <begin position="1044"/>
        <end position="1065"/>
    </location>
</feature>
<dbReference type="Gene3D" id="3.40.50.720">
    <property type="entry name" value="NAD(P)-binding Rossmann-like Domain"/>
    <property type="match status" value="1"/>
</dbReference>
<dbReference type="InterPro" id="IPR055170">
    <property type="entry name" value="GFO_IDH_MocA-like_dom"/>
</dbReference>
<dbReference type="Proteomes" id="UP001363151">
    <property type="component" value="Unassembled WGS sequence"/>
</dbReference>
<dbReference type="PANTHER" id="PTHR46140:SF1">
    <property type="entry name" value="VACUOLAR TRANSPORTER CHAPERONE COMPLEX SUBUNIT 4-RELATED"/>
    <property type="match status" value="1"/>
</dbReference>
<dbReference type="SUPFAM" id="SSF55347">
    <property type="entry name" value="Glyceraldehyde-3-phosphate dehydrogenase-like, C-terminal domain"/>
    <property type="match status" value="1"/>
</dbReference>
<evidence type="ECO:0000256" key="6">
    <source>
        <dbReference type="ARBA" id="ARBA00023136"/>
    </source>
</evidence>